<reference evidence="6 7" key="1">
    <citation type="submission" date="2015-08" db="EMBL/GenBank/DDBJ databases">
        <title>Next Generation Sequencing and Analysis of the Genome of Puccinia sorghi L Schw, the Causal Agent of Maize Common Rust.</title>
        <authorList>
            <person name="Rochi L."/>
            <person name="Burguener G."/>
            <person name="Darino M."/>
            <person name="Turjanski A."/>
            <person name="Kreff E."/>
            <person name="Dieguez M.J."/>
            <person name="Sacco F."/>
        </authorList>
    </citation>
    <scope>NUCLEOTIDE SEQUENCE [LARGE SCALE GENOMIC DNA]</scope>
    <source>
        <strain evidence="6 7">RO10H11247</strain>
    </source>
</reference>
<dbReference type="Gene3D" id="3.30.420.10">
    <property type="entry name" value="Ribonuclease H-like superfamily/Ribonuclease H"/>
    <property type="match status" value="1"/>
</dbReference>
<keyword evidence="3" id="KW-0269">Exonuclease</keyword>
<dbReference type="InterPro" id="IPR013520">
    <property type="entry name" value="Ribonucl_H"/>
</dbReference>
<sequence length="319" mass="37082">MSVVSTLDGLVESFQNLSSADGKEGGTEPKRDGYEAASRDDDNTNNRNERVKKPENQLFHSFLCIDFESTCINADDPTLNNPTQLSKDQLTWLYPNEIIEWPVILLQWRTSPLGKWELFEANRYRRFVRPLWRPILSPFCIDLTGISQEEVDQAMTLDQVLKDFDQNFVKPQRLFTAENRTVWVTDGPWDFRDHFVKSTFLAKIHLDNVPRYLRSPISLIDLRHLLKAFIPNVCHLPMPTSLSLFNAMAVFGLDFQGHQHSGIDDAHNIGRLFAQLVIASTPSYSNSPRWIFRINKRLAMDPRRYFWMAKKYKCTWTLP</sequence>
<dbReference type="PANTHER" id="PTHR23044:SF61">
    <property type="entry name" value="3'-5' EXORIBONUCLEASE 1-RELATED"/>
    <property type="match status" value="1"/>
</dbReference>
<evidence type="ECO:0000256" key="2">
    <source>
        <dbReference type="ARBA" id="ARBA00022801"/>
    </source>
</evidence>
<comment type="caution">
    <text evidence="6">The sequence shown here is derived from an EMBL/GenBank/DDBJ whole genome shotgun (WGS) entry which is preliminary data.</text>
</comment>
<accession>A0A0L6V8Y3</accession>
<dbReference type="AlphaFoldDB" id="A0A0L6V8Y3"/>
<feature type="compositionally biased region" description="Basic and acidic residues" evidence="4">
    <location>
        <begin position="21"/>
        <end position="49"/>
    </location>
</feature>
<evidence type="ECO:0000313" key="7">
    <source>
        <dbReference type="Proteomes" id="UP000037035"/>
    </source>
</evidence>
<evidence type="ECO:0000313" key="6">
    <source>
        <dbReference type="EMBL" id="KNZ57174.1"/>
    </source>
</evidence>
<proteinExistence type="predicted"/>
<dbReference type="OrthoDB" id="448399at2759"/>
<dbReference type="CDD" id="cd06133">
    <property type="entry name" value="ERI-1_3'hExo_like"/>
    <property type="match status" value="1"/>
</dbReference>
<organism evidence="6 7">
    <name type="scientific">Puccinia sorghi</name>
    <dbReference type="NCBI Taxonomy" id="27349"/>
    <lineage>
        <taxon>Eukaryota</taxon>
        <taxon>Fungi</taxon>
        <taxon>Dikarya</taxon>
        <taxon>Basidiomycota</taxon>
        <taxon>Pucciniomycotina</taxon>
        <taxon>Pucciniomycetes</taxon>
        <taxon>Pucciniales</taxon>
        <taxon>Pucciniaceae</taxon>
        <taxon>Puccinia</taxon>
    </lineage>
</organism>
<dbReference type="VEuPathDB" id="FungiDB:VP01_2220g1"/>
<feature type="region of interest" description="Disordered" evidence="4">
    <location>
        <begin position="16"/>
        <end position="49"/>
    </location>
</feature>
<evidence type="ECO:0000256" key="3">
    <source>
        <dbReference type="ARBA" id="ARBA00022839"/>
    </source>
</evidence>
<dbReference type="GO" id="GO:0000175">
    <property type="term" value="F:3'-5'-RNA exonuclease activity"/>
    <property type="evidence" value="ECO:0007669"/>
    <property type="project" value="InterPro"/>
</dbReference>
<protein>
    <recommendedName>
        <fullName evidence="5">Exonuclease domain-containing protein</fullName>
    </recommendedName>
</protein>
<dbReference type="Proteomes" id="UP000037035">
    <property type="component" value="Unassembled WGS sequence"/>
</dbReference>
<evidence type="ECO:0000256" key="1">
    <source>
        <dbReference type="ARBA" id="ARBA00022722"/>
    </source>
</evidence>
<dbReference type="SUPFAM" id="SSF53098">
    <property type="entry name" value="Ribonuclease H-like"/>
    <property type="match status" value="1"/>
</dbReference>
<dbReference type="GO" id="GO:0003676">
    <property type="term" value="F:nucleic acid binding"/>
    <property type="evidence" value="ECO:0007669"/>
    <property type="project" value="InterPro"/>
</dbReference>
<dbReference type="SMART" id="SM00479">
    <property type="entry name" value="EXOIII"/>
    <property type="match status" value="1"/>
</dbReference>
<name>A0A0L6V8Y3_9BASI</name>
<evidence type="ECO:0000256" key="4">
    <source>
        <dbReference type="SAM" id="MobiDB-lite"/>
    </source>
</evidence>
<keyword evidence="2" id="KW-0378">Hydrolase</keyword>
<dbReference type="Pfam" id="PF00929">
    <property type="entry name" value="RNase_T"/>
    <property type="match status" value="1"/>
</dbReference>
<dbReference type="InterPro" id="IPR036397">
    <property type="entry name" value="RNaseH_sf"/>
</dbReference>
<feature type="domain" description="Exonuclease" evidence="5">
    <location>
        <begin position="61"/>
        <end position="282"/>
    </location>
</feature>
<dbReference type="InterPro" id="IPR047201">
    <property type="entry name" value="ERI-1_3'hExo-like"/>
</dbReference>
<evidence type="ECO:0000259" key="5">
    <source>
        <dbReference type="SMART" id="SM00479"/>
    </source>
</evidence>
<keyword evidence="7" id="KW-1185">Reference proteome</keyword>
<dbReference type="EMBL" id="LAVV01007082">
    <property type="protein sequence ID" value="KNZ57174.1"/>
    <property type="molecule type" value="Genomic_DNA"/>
</dbReference>
<keyword evidence="1" id="KW-0540">Nuclease</keyword>
<dbReference type="InterPro" id="IPR051274">
    <property type="entry name" value="3-5_Exoribonuclease"/>
</dbReference>
<dbReference type="STRING" id="27349.A0A0L6V8Y3"/>
<dbReference type="PANTHER" id="PTHR23044">
    <property type="entry name" value="3'-5' EXONUCLEASE ERI1-RELATED"/>
    <property type="match status" value="1"/>
</dbReference>
<dbReference type="InterPro" id="IPR012337">
    <property type="entry name" value="RNaseH-like_sf"/>
</dbReference>
<gene>
    <name evidence="6" type="ORF">VP01_2220g1</name>
</gene>